<dbReference type="EMBL" id="JAVFKD010000004">
    <property type="protein sequence ID" value="KAK5995233.1"/>
    <property type="molecule type" value="Genomic_DNA"/>
</dbReference>
<sequence>MARGMPTFAVSNGHFNGYSSHYEEKLLNTLWVSIVGLEVLMVLVVATQTIIRRLSPHMKLRSR</sequence>
<comment type="caution">
    <text evidence="2">The sequence shown here is derived from an EMBL/GenBank/DDBJ whole genome shotgun (WGS) entry which is preliminary data.</text>
</comment>
<protein>
    <submittedName>
        <fullName evidence="2">Uncharacterized protein</fullName>
    </submittedName>
</protein>
<feature type="transmembrane region" description="Helical" evidence="1">
    <location>
        <begin position="30"/>
        <end position="51"/>
    </location>
</feature>
<keyword evidence="1" id="KW-1133">Transmembrane helix</keyword>
<keyword evidence="1" id="KW-0472">Membrane</keyword>
<accession>A0ABR0SSV6</accession>
<keyword evidence="3" id="KW-1185">Reference proteome</keyword>
<name>A0ABR0SSV6_9HYPO</name>
<organism evidence="2 3">
    <name type="scientific">Cladobotryum mycophilum</name>
    <dbReference type="NCBI Taxonomy" id="491253"/>
    <lineage>
        <taxon>Eukaryota</taxon>
        <taxon>Fungi</taxon>
        <taxon>Dikarya</taxon>
        <taxon>Ascomycota</taxon>
        <taxon>Pezizomycotina</taxon>
        <taxon>Sordariomycetes</taxon>
        <taxon>Hypocreomycetidae</taxon>
        <taxon>Hypocreales</taxon>
        <taxon>Hypocreaceae</taxon>
        <taxon>Cladobotryum</taxon>
    </lineage>
</organism>
<evidence type="ECO:0000313" key="2">
    <source>
        <dbReference type="EMBL" id="KAK5995233.1"/>
    </source>
</evidence>
<reference evidence="2 3" key="1">
    <citation type="submission" date="2024-01" db="EMBL/GenBank/DDBJ databases">
        <title>Complete genome of Cladobotryum mycophilum ATHUM6906.</title>
        <authorList>
            <person name="Christinaki A.C."/>
            <person name="Myridakis A.I."/>
            <person name="Kouvelis V.N."/>
        </authorList>
    </citation>
    <scope>NUCLEOTIDE SEQUENCE [LARGE SCALE GENOMIC DNA]</scope>
    <source>
        <strain evidence="2 3">ATHUM6906</strain>
    </source>
</reference>
<proteinExistence type="predicted"/>
<dbReference type="Proteomes" id="UP001338125">
    <property type="component" value="Unassembled WGS sequence"/>
</dbReference>
<keyword evidence="1" id="KW-0812">Transmembrane</keyword>
<evidence type="ECO:0000313" key="3">
    <source>
        <dbReference type="Proteomes" id="UP001338125"/>
    </source>
</evidence>
<evidence type="ECO:0000256" key="1">
    <source>
        <dbReference type="SAM" id="Phobius"/>
    </source>
</evidence>
<gene>
    <name evidence="2" type="ORF">PT974_03631</name>
</gene>